<reference evidence="2 3" key="1">
    <citation type="submission" date="2023-03" db="EMBL/GenBank/DDBJ databases">
        <title>Muricauda XX sp. nov. and Muricauda XXX sp. nov., two novel species isolated from Okinawa Trough.</title>
        <authorList>
            <person name="Cao W."/>
            <person name="Deng X."/>
        </authorList>
    </citation>
    <scope>NUCLEOTIDE SEQUENCE [LARGE SCALE GENOMIC DNA]</scope>
    <source>
        <strain evidence="2 3">334s03</strain>
    </source>
</reference>
<evidence type="ECO:0000313" key="2">
    <source>
        <dbReference type="EMBL" id="MDF0717146.1"/>
    </source>
</evidence>
<name>A0ABT5Y128_9FLAO</name>
<gene>
    <name evidence="2" type="ORF">PY092_13365</name>
</gene>
<proteinExistence type="predicted"/>
<dbReference type="Proteomes" id="UP001221366">
    <property type="component" value="Unassembled WGS sequence"/>
</dbReference>
<evidence type="ECO:0000256" key="1">
    <source>
        <dbReference type="SAM" id="SignalP"/>
    </source>
</evidence>
<dbReference type="RefSeq" id="WP_275616301.1">
    <property type="nucleotide sequence ID" value="NZ_JARFVB010000008.1"/>
</dbReference>
<protein>
    <recommendedName>
        <fullName evidence="4">DUF1579 domain-containing protein</fullName>
    </recommendedName>
</protein>
<dbReference type="EMBL" id="JARFVB010000008">
    <property type="protein sequence ID" value="MDF0717146.1"/>
    <property type="molecule type" value="Genomic_DNA"/>
</dbReference>
<feature type="signal peptide" evidence="1">
    <location>
        <begin position="1"/>
        <end position="19"/>
    </location>
</feature>
<feature type="chain" id="PRO_5047255994" description="DUF1579 domain-containing protein" evidence="1">
    <location>
        <begin position="20"/>
        <end position="168"/>
    </location>
</feature>
<comment type="caution">
    <text evidence="2">The sequence shown here is derived from an EMBL/GenBank/DDBJ whole genome shotgun (WGS) entry which is preliminary data.</text>
</comment>
<keyword evidence="3" id="KW-1185">Reference proteome</keyword>
<accession>A0ABT5Y128</accession>
<organism evidence="2 3">
    <name type="scientific">Flagellimonas yonaguniensis</name>
    <dbReference type="NCBI Taxonomy" id="3031325"/>
    <lineage>
        <taxon>Bacteria</taxon>
        <taxon>Pseudomonadati</taxon>
        <taxon>Bacteroidota</taxon>
        <taxon>Flavobacteriia</taxon>
        <taxon>Flavobacteriales</taxon>
        <taxon>Flavobacteriaceae</taxon>
        <taxon>Flagellimonas</taxon>
    </lineage>
</organism>
<evidence type="ECO:0000313" key="3">
    <source>
        <dbReference type="Proteomes" id="UP001221366"/>
    </source>
</evidence>
<sequence>MKKYFILLLVIGSFTFVNAQNSDHKLTDDFINFFVGNWYGEGEFSSGKKISANLTFKMTLNNNWLSYEHTDLPPNKYKALSYWGIDRSTGEFVAYSVNNLQGHKRFSSNGWVDGKLILSADRYFPGQGLVFEHFIYEKKSEKSFKMTYEMSKDGMDWKMIDYLVFNKQ</sequence>
<keyword evidence="1" id="KW-0732">Signal</keyword>
<evidence type="ECO:0008006" key="4">
    <source>
        <dbReference type="Google" id="ProtNLM"/>
    </source>
</evidence>